<dbReference type="Pfam" id="PF08238">
    <property type="entry name" value="Sel1"/>
    <property type="match status" value="7"/>
</dbReference>
<dbReference type="RefSeq" id="WP_083905423.1">
    <property type="nucleotide sequence ID" value="NZ_JACHIT010000002.1"/>
</dbReference>
<sequence length="1189" mass="129783">MGKDSCWIRQSRRRGAPVGIRLRVAGRRGARRTGATRCGRASGDQSDRRRGRGPRAGGRRGCRAADADRRRMPAVRSGFRPTTRLVRRRDQPTTHGRCRQRAAVDSARDRDDRPGDLGGAPHSDHEARDQDATDGAELARGAMNRRAPSGSGARHKEEFVPRRQRRRAGSIDRVPENVDRAADFAAAAEPRADRRASTVFPGMLLAATAAVDTRLQHTVVLLVRHDHRGSVAVVLNRPGTTAVGEVLPQWAELAARSRVVYSGGPVEPDSPLCVATLRVDARIDDVPALSHVDGRIALVDLAADPALVAPFVEGVRIFDGCVDWPVGALEDEVERGAWVIRDAAAPANPPDAGLTDQGGAQGIRRVVRRVLGRGRSADSDGNYTAETRYHTAAAGGENAAAESRHRRAAGTGQSMDPGEMLQRGVQLHREGRIGDAEQWYRAAAAAGEHGAMVNLGVLLEDRDDSEAERFYRTAADAGSSVAMYNLGTLFQRRDNLVDAELWYRSAAAAGSSAAMYNLGTLFRHRDNLVDAELWYRSAAAAGESGAMRVLGNLLRGRGDLTEAEQFYRTAAEDGDVEAMCGLGTLAARREDSAEAEHWFRRAAHAGDAIAMNNVGVIYYNRGEFTEAEHWYRKAADAGYPDAAESLRHSHRARALAETEQRYRVAASAGDVDAMHRLGELFATRDDLVQAEHWYRKAAEAGNAAAMFSLALVLKVRGELGEAEQWHRAGAIAGNAGAMNSLGWVFHERGELEEAERWYRKAAEAGNPMGLNNIGWLRQSQGDVDEAVHWYRLAAAAGESTAMNNLGNLFKDRGESTAAEQWYRTAADSGDVPAMTSLALLLFDRGERGDAEQWYRKAADTGDANAMYGVGWLLHQRRNHTEAEQWYRKAAEAGNIAALGQIGALLGNRGELSESEAWYRKAVAAGDIWATRELGVLLGKRLVEQRADTTEAQQLLRKAADAGDIEAMADLGQLLKQSRDFAAAEEWLERYRSSKESPTEPPGYSQLVAMTMGDREAAERLIAYEQQKRPDGDRAALIHEAIDRLTRDRRGFSAEPGPTVSDRPTKGTVSTIIDLEDRSGERSPGSPLDPRHRLPVPVLRVMQAIGAAARTPAAERAAALAIAEFGAVITTGNPENRFTAAEVSRWTAIIERHTEYLVADKDETQRYCDIYARRYARATDEETPPDDSSG</sequence>
<dbReference type="InterPro" id="IPR019734">
    <property type="entry name" value="TPR_rpt"/>
</dbReference>
<feature type="region of interest" description="Disordered" evidence="1">
    <location>
        <begin position="1047"/>
        <end position="1091"/>
    </location>
</feature>
<dbReference type="Gene3D" id="3.40.1740.10">
    <property type="entry name" value="VC0467-like"/>
    <property type="match status" value="1"/>
</dbReference>
<proteinExistence type="predicted"/>
<dbReference type="EMBL" id="JACHIT010000002">
    <property type="protein sequence ID" value="MBB5915969.1"/>
    <property type="molecule type" value="Genomic_DNA"/>
</dbReference>
<feature type="compositionally biased region" description="Basic and acidic residues" evidence="1">
    <location>
        <begin position="106"/>
        <end position="115"/>
    </location>
</feature>
<dbReference type="SMART" id="SM00028">
    <property type="entry name" value="TPR"/>
    <property type="match status" value="10"/>
</dbReference>
<dbReference type="SUPFAM" id="SSF81901">
    <property type="entry name" value="HCP-like"/>
    <property type="match status" value="4"/>
</dbReference>
<feature type="compositionally biased region" description="Low complexity" evidence="1">
    <location>
        <begin position="32"/>
        <end position="44"/>
    </location>
</feature>
<dbReference type="SMART" id="SM00671">
    <property type="entry name" value="SEL1"/>
    <property type="match status" value="14"/>
</dbReference>
<dbReference type="PANTHER" id="PTHR11102:SF160">
    <property type="entry name" value="ERAD-ASSOCIATED E3 UBIQUITIN-PROTEIN LIGASE COMPONENT HRD3"/>
    <property type="match status" value="1"/>
</dbReference>
<comment type="caution">
    <text evidence="2">The sequence shown here is derived from an EMBL/GenBank/DDBJ whole genome shotgun (WGS) entry which is preliminary data.</text>
</comment>
<dbReference type="Pfam" id="PF13432">
    <property type="entry name" value="TPR_16"/>
    <property type="match status" value="2"/>
</dbReference>
<dbReference type="Proteomes" id="UP000540412">
    <property type="component" value="Unassembled WGS sequence"/>
</dbReference>
<dbReference type="InterPro" id="IPR003774">
    <property type="entry name" value="AlgH-like"/>
</dbReference>
<evidence type="ECO:0000256" key="1">
    <source>
        <dbReference type="SAM" id="MobiDB-lite"/>
    </source>
</evidence>
<feature type="compositionally biased region" description="Basic and acidic residues" evidence="1">
    <location>
        <begin position="122"/>
        <end position="131"/>
    </location>
</feature>
<dbReference type="AlphaFoldDB" id="A0A7W9PH07"/>
<dbReference type="Pfam" id="PF02622">
    <property type="entry name" value="DUF179"/>
    <property type="match status" value="1"/>
</dbReference>
<evidence type="ECO:0000313" key="2">
    <source>
        <dbReference type="EMBL" id="MBB5915969.1"/>
    </source>
</evidence>
<dbReference type="InterPro" id="IPR006597">
    <property type="entry name" value="Sel1-like"/>
</dbReference>
<gene>
    <name evidence="2" type="ORF">BJY24_004881</name>
</gene>
<evidence type="ECO:0000313" key="3">
    <source>
        <dbReference type="Proteomes" id="UP000540412"/>
    </source>
</evidence>
<feature type="region of interest" description="Disordered" evidence="1">
    <location>
        <begin position="392"/>
        <end position="418"/>
    </location>
</feature>
<accession>A0A7W9PH07</accession>
<dbReference type="InterPro" id="IPR011990">
    <property type="entry name" value="TPR-like_helical_dom_sf"/>
</dbReference>
<feature type="compositionally biased region" description="Basic residues" evidence="1">
    <location>
        <begin position="49"/>
        <end position="62"/>
    </location>
</feature>
<feature type="compositionally biased region" description="Low complexity" evidence="1">
    <location>
        <begin position="392"/>
        <end position="401"/>
    </location>
</feature>
<feature type="region of interest" description="Disordered" evidence="1">
    <location>
        <begin position="18"/>
        <end position="174"/>
    </location>
</feature>
<dbReference type="PANTHER" id="PTHR11102">
    <property type="entry name" value="SEL-1-LIKE PROTEIN"/>
    <property type="match status" value="1"/>
</dbReference>
<dbReference type="Pfam" id="PF13374">
    <property type="entry name" value="TPR_10"/>
    <property type="match status" value="2"/>
</dbReference>
<keyword evidence="3" id="KW-1185">Reference proteome</keyword>
<name>A0A7W9PH07_9NOCA</name>
<dbReference type="SUPFAM" id="SSF143456">
    <property type="entry name" value="VC0467-like"/>
    <property type="match status" value="1"/>
</dbReference>
<organism evidence="2 3">
    <name type="scientific">Nocardia transvalensis</name>
    <dbReference type="NCBI Taxonomy" id="37333"/>
    <lineage>
        <taxon>Bacteria</taxon>
        <taxon>Bacillati</taxon>
        <taxon>Actinomycetota</taxon>
        <taxon>Actinomycetes</taxon>
        <taxon>Mycobacteriales</taxon>
        <taxon>Nocardiaceae</taxon>
        <taxon>Nocardia</taxon>
    </lineage>
</organism>
<dbReference type="Gene3D" id="1.25.40.10">
    <property type="entry name" value="Tetratricopeptide repeat domain"/>
    <property type="match status" value="5"/>
</dbReference>
<dbReference type="InterPro" id="IPR050767">
    <property type="entry name" value="Sel1_AlgK"/>
</dbReference>
<reference evidence="2 3" key="1">
    <citation type="submission" date="2020-08" db="EMBL/GenBank/DDBJ databases">
        <title>Sequencing the genomes of 1000 actinobacteria strains.</title>
        <authorList>
            <person name="Klenk H.-P."/>
        </authorList>
    </citation>
    <scope>NUCLEOTIDE SEQUENCE [LARGE SCALE GENOMIC DNA]</scope>
    <source>
        <strain evidence="2 3">DSM 43582</strain>
    </source>
</reference>
<protein>
    <submittedName>
        <fullName evidence="2">TPR repeat protein/putative AlgH/UPF0301 family transcriptional regulator</fullName>
    </submittedName>
</protein>